<dbReference type="EMBL" id="SIDB01000002">
    <property type="protein sequence ID" value="KAI3436615.1"/>
    <property type="molecule type" value="Genomic_DNA"/>
</dbReference>
<dbReference type="AlphaFoldDB" id="A0A9D4TWS2"/>
<dbReference type="Gene3D" id="1.25.40.10">
    <property type="entry name" value="Tetratricopeptide repeat domain"/>
    <property type="match status" value="5"/>
</dbReference>
<dbReference type="InterPro" id="IPR033443">
    <property type="entry name" value="PROP1-like_PPR_dom"/>
</dbReference>
<evidence type="ECO:0000313" key="7">
    <source>
        <dbReference type="Proteomes" id="UP001055712"/>
    </source>
</evidence>
<gene>
    <name evidence="6" type="ORF">D9Q98_006032</name>
</gene>
<sequence>MGTIMPACLKLTCQPQILQRHRRSAACRQQLMISCAAGERRWVAVSAAPPAATRRFSAPRQQPSSDRDHPMDHSRNAHFDNALRAGRLDDALAVLQEAAAAGGITPIPLLEPHRNRALIQACFARNSPDKALAYLQLLHPRIAPWSAVMKEANKRRDLPTLLRVLAAREATGLSLDHRTTTSAIRGLSAAGKAQDAMAIFCRAWERRECRTVEVVNAAISACASQGSWQAAQEIVAVMDEEGIWPDSITFNALINVAGAAGLMDEAVRLYDELKAARLSPTPFTYATLFTAAAKTGYGDISWLLKTFDEMIASHVEPNNWVVSALYSAASHMHCTPGQQDRLFAVLALLRSYGPANDTVYSSLLTFIQRQGIQERAVDVWAAVKQDGVKPTPHILSALFAACPPEASSALVEVALEAADEMQALWISAVRRAAPKPHYERDMLVAYNALLHFLGSIGKLQRTLAFYSSMRRRGPTPDVVTYNTLISSTAARGNVRDAMLFFSDMVDADIEPTQRTAGALLNCYAKARDPTSARRVFEGMQLLGVKPNLEMYTSLVDACVAAGGKDTEMAFELVDEMRRQGLAPSVVTYGCLLAACEKQGDVSRAFKLYQQACKEGVVPSDQMHDMLINMCTEAQRLDDAVDLVKRLARTSLVSHPSGQGAAGQASSGQAAAAAAAAAGPGATAAATGAGSSGAASVSSGGLHEHTLNSLIRALCSKNVDRALRLLSLLQTMGLRASKSTYLSLITGCAKASRSTVAYDLYRSLRSQAMDADSASASALIVSLCQANQLDVAETVYNDMLACAWRRELEGAPGPQARRGGLSNHAQLPDEDALAALVQAFATSSDLRSAAKYYKQLRRVGKVGLAAVAVSQRRMWEALIENNCRQHRVKQALQVFDDWKAARDDWLAAQQQHLPNNDRHRNRPVAAAAASSAAAAAAARYPKLSSVTLAFLEACCRSEPEHEWRIYDVCAVMRQQRELKDQAGLARPQKQSHHVRPA</sequence>
<feature type="repeat" description="PPR" evidence="3">
    <location>
        <begin position="584"/>
        <end position="618"/>
    </location>
</feature>
<feature type="compositionally biased region" description="Basic and acidic residues" evidence="4">
    <location>
        <begin position="65"/>
        <end position="76"/>
    </location>
</feature>
<dbReference type="PANTHER" id="PTHR47447">
    <property type="entry name" value="OS03G0856100 PROTEIN"/>
    <property type="match status" value="1"/>
</dbReference>
<dbReference type="InterPro" id="IPR011990">
    <property type="entry name" value="TPR-like_helical_dom_sf"/>
</dbReference>
<dbReference type="Pfam" id="PF01535">
    <property type="entry name" value="PPR"/>
    <property type="match status" value="3"/>
</dbReference>
<evidence type="ECO:0000256" key="3">
    <source>
        <dbReference type="PROSITE-ProRule" id="PRU00708"/>
    </source>
</evidence>
<feature type="repeat" description="PPR" evidence="3">
    <location>
        <begin position="547"/>
        <end position="583"/>
    </location>
</feature>
<dbReference type="NCBIfam" id="TIGR00756">
    <property type="entry name" value="PPR"/>
    <property type="match status" value="5"/>
</dbReference>
<name>A0A9D4TWS2_CHLVU</name>
<dbReference type="InterPro" id="IPR002885">
    <property type="entry name" value="PPR_rpt"/>
</dbReference>
<feature type="repeat" description="PPR" evidence="3">
    <location>
        <begin position="442"/>
        <end position="476"/>
    </location>
</feature>
<organism evidence="6 7">
    <name type="scientific">Chlorella vulgaris</name>
    <name type="common">Green alga</name>
    <dbReference type="NCBI Taxonomy" id="3077"/>
    <lineage>
        <taxon>Eukaryota</taxon>
        <taxon>Viridiplantae</taxon>
        <taxon>Chlorophyta</taxon>
        <taxon>core chlorophytes</taxon>
        <taxon>Trebouxiophyceae</taxon>
        <taxon>Chlorellales</taxon>
        <taxon>Chlorellaceae</taxon>
        <taxon>Chlorella clade</taxon>
        <taxon>Chlorella</taxon>
    </lineage>
</organism>
<evidence type="ECO:0000313" key="6">
    <source>
        <dbReference type="EMBL" id="KAI3436615.1"/>
    </source>
</evidence>
<comment type="similarity">
    <text evidence="1">Belongs to the PPR family. P subfamily.</text>
</comment>
<dbReference type="Proteomes" id="UP001055712">
    <property type="component" value="Unassembled WGS sequence"/>
</dbReference>
<dbReference type="PROSITE" id="PS51375">
    <property type="entry name" value="PPR"/>
    <property type="match status" value="7"/>
</dbReference>
<evidence type="ECO:0000256" key="4">
    <source>
        <dbReference type="SAM" id="MobiDB-lite"/>
    </source>
</evidence>
<keyword evidence="7" id="KW-1185">Reference proteome</keyword>
<feature type="region of interest" description="Disordered" evidence="4">
    <location>
        <begin position="52"/>
        <end position="76"/>
    </location>
</feature>
<reference evidence="6" key="1">
    <citation type="journal article" date="2019" name="Plant J.">
        <title>Chlorella vulgaris genome assembly and annotation reveals the molecular basis for metabolic acclimation to high light conditions.</title>
        <authorList>
            <person name="Cecchin M."/>
            <person name="Marcolungo L."/>
            <person name="Rossato M."/>
            <person name="Girolomoni L."/>
            <person name="Cosentino E."/>
            <person name="Cuine S."/>
            <person name="Li-Beisson Y."/>
            <person name="Delledonne M."/>
            <person name="Ballottari M."/>
        </authorList>
    </citation>
    <scope>NUCLEOTIDE SEQUENCE</scope>
    <source>
        <strain evidence="6">211/11P</strain>
    </source>
</reference>
<dbReference type="OrthoDB" id="509099at2759"/>
<feature type="repeat" description="PPR" evidence="3">
    <location>
        <begin position="512"/>
        <end position="546"/>
    </location>
</feature>
<evidence type="ECO:0000259" key="5">
    <source>
        <dbReference type="Pfam" id="PF17177"/>
    </source>
</evidence>
<reference evidence="6" key="2">
    <citation type="submission" date="2020-11" db="EMBL/GenBank/DDBJ databases">
        <authorList>
            <person name="Cecchin M."/>
            <person name="Marcolungo L."/>
            <person name="Rossato M."/>
            <person name="Girolomoni L."/>
            <person name="Cosentino E."/>
            <person name="Cuine S."/>
            <person name="Li-Beisson Y."/>
            <person name="Delledonne M."/>
            <person name="Ballottari M."/>
        </authorList>
    </citation>
    <scope>NUCLEOTIDE SEQUENCE</scope>
    <source>
        <strain evidence="6">211/11P</strain>
        <tissue evidence="6">Whole cell</tissue>
    </source>
</reference>
<comment type="caution">
    <text evidence="6">The sequence shown here is derived from an EMBL/GenBank/DDBJ whole genome shotgun (WGS) entry which is preliminary data.</text>
</comment>
<evidence type="ECO:0000256" key="1">
    <source>
        <dbReference type="ARBA" id="ARBA00007626"/>
    </source>
</evidence>
<feature type="repeat" description="PPR" evidence="3">
    <location>
        <begin position="211"/>
        <end position="245"/>
    </location>
</feature>
<dbReference type="Pfam" id="PF13041">
    <property type="entry name" value="PPR_2"/>
    <property type="match status" value="2"/>
</dbReference>
<evidence type="ECO:0000256" key="2">
    <source>
        <dbReference type="ARBA" id="ARBA00022737"/>
    </source>
</evidence>
<proteinExistence type="inferred from homology"/>
<keyword evidence="2" id="KW-0677">Repeat</keyword>
<dbReference type="Pfam" id="PF13812">
    <property type="entry name" value="PPR_3"/>
    <property type="match status" value="1"/>
</dbReference>
<protein>
    <recommendedName>
        <fullName evidence="5">PROP1-like PPR domain-containing protein</fullName>
    </recommendedName>
</protein>
<accession>A0A9D4TWS2</accession>
<dbReference type="Pfam" id="PF17177">
    <property type="entry name" value="PPR_long"/>
    <property type="match status" value="1"/>
</dbReference>
<dbReference type="PANTHER" id="PTHR47447:SF17">
    <property type="entry name" value="OS12G0638900 PROTEIN"/>
    <property type="match status" value="1"/>
</dbReference>
<feature type="repeat" description="PPR" evidence="3">
    <location>
        <begin position="477"/>
        <end position="511"/>
    </location>
</feature>
<feature type="repeat" description="PPR" evidence="3">
    <location>
        <begin position="246"/>
        <end position="280"/>
    </location>
</feature>
<feature type="domain" description="PROP1-like PPR" evidence="5">
    <location>
        <begin position="532"/>
        <end position="594"/>
    </location>
</feature>